<organism evidence="2 3">
    <name type="scientific">Oryctes borbonicus</name>
    <dbReference type="NCBI Taxonomy" id="1629725"/>
    <lineage>
        <taxon>Eukaryota</taxon>
        <taxon>Metazoa</taxon>
        <taxon>Ecdysozoa</taxon>
        <taxon>Arthropoda</taxon>
        <taxon>Hexapoda</taxon>
        <taxon>Insecta</taxon>
        <taxon>Pterygota</taxon>
        <taxon>Neoptera</taxon>
        <taxon>Endopterygota</taxon>
        <taxon>Coleoptera</taxon>
        <taxon>Polyphaga</taxon>
        <taxon>Scarabaeiformia</taxon>
        <taxon>Scarabaeidae</taxon>
        <taxon>Dynastinae</taxon>
        <taxon>Oryctes</taxon>
    </lineage>
</organism>
<protein>
    <submittedName>
        <fullName evidence="2">Uncharacterized protein</fullName>
    </submittedName>
</protein>
<dbReference type="Proteomes" id="UP000051574">
    <property type="component" value="Unassembled WGS sequence"/>
</dbReference>
<keyword evidence="3" id="KW-1185">Reference proteome</keyword>
<dbReference type="AlphaFoldDB" id="A0A0T6BC07"/>
<proteinExistence type="predicted"/>
<dbReference type="EMBL" id="LJIG01002066">
    <property type="protein sequence ID" value="KRT84874.1"/>
    <property type="molecule type" value="Genomic_DNA"/>
</dbReference>
<gene>
    <name evidence="2" type="ORF">AMK59_2117</name>
</gene>
<feature type="region of interest" description="Disordered" evidence="1">
    <location>
        <begin position="1"/>
        <end position="94"/>
    </location>
</feature>
<name>A0A0T6BC07_9SCAR</name>
<feature type="non-terminal residue" evidence="2">
    <location>
        <position position="1"/>
    </location>
</feature>
<sequence>YFSGAEGDIPRAPVESSDTESADVRQSQDSKRSIVPTLTSIFKKKNDKVSHEEDEAPRQMETEGVKSPREEEQKQQQSDGHEHPESENREGLVYAELDLVNVNLKPVVKNDDEKTEYAEIVYTNENKQQPQA</sequence>
<feature type="compositionally biased region" description="Basic and acidic residues" evidence="1">
    <location>
        <begin position="22"/>
        <end position="32"/>
    </location>
</feature>
<feature type="compositionally biased region" description="Basic and acidic residues" evidence="1">
    <location>
        <begin position="47"/>
        <end position="90"/>
    </location>
</feature>
<evidence type="ECO:0000256" key="1">
    <source>
        <dbReference type="SAM" id="MobiDB-lite"/>
    </source>
</evidence>
<evidence type="ECO:0000313" key="2">
    <source>
        <dbReference type="EMBL" id="KRT84874.1"/>
    </source>
</evidence>
<accession>A0A0T6BC07</accession>
<reference evidence="2 3" key="1">
    <citation type="submission" date="2015-09" db="EMBL/GenBank/DDBJ databases">
        <title>Draft genome of the scarab beetle Oryctes borbonicus.</title>
        <authorList>
            <person name="Meyer J.M."/>
            <person name="Markov G.V."/>
            <person name="Baskaran P."/>
            <person name="Herrmann M."/>
            <person name="Sommer R.J."/>
            <person name="Roedelsperger C."/>
        </authorList>
    </citation>
    <scope>NUCLEOTIDE SEQUENCE [LARGE SCALE GENOMIC DNA]</scope>
    <source>
        <strain evidence="2">OB123</strain>
        <tissue evidence="2">Whole animal</tissue>
    </source>
</reference>
<dbReference type="OrthoDB" id="6345017at2759"/>
<evidence type="ECO:0000313" key="3">
    <source>
        <dbReference type="Proteomes" id="UP000051574"/>
    </source>
</evidence>
<comment type="caution">
    <text evidence="2">The sequence shown here is derived from an EMBL/GenBank/DDBJ whole genome shotgun (WGS) entry which is preliminary data.</text>
</comment>